<protein>
    <recommendedName>
        <fullName evidence="1">Ribonuclease H1 N-terminal domain-containing protein</fullName>
    </recommendedName>
</protein>
<keyword evidence="3" id="KW-1185">Reference proteome</keyword>
<reference evidence="2 3" key="1">
    <citation type="journal article" date="2023" name="Plants (Basel)">
        <title>Bridging the Gap: Combining Genomics and Transcriptomics Approaches to Understand Stylosanthes scabra, an Orphan Legume from the Brazilian Caatinga.</title>
        <authorList>
            <person name="Ferreira-Neto J.R.C."/>
            <person name="da Silva M.D."/>
            <person name="Binneck E."/>
            <person name="de Melo N.F."/>
            <person name="da Silva R.H."/>
            <person name="de Melo A.L.T.M."/>
            <person name="Pandolfi V."/>
            <person name="Bustamante F.O."/>
            <person name="Brasileiro-Vidal A.C."/>
            <person name="Benko-Iseppon A.M."/>
        </authorList>
    </citation>
    <scope>NUCLEOTIDE SEQUENCE [LARGE SCALE GENOMIC DNA]</scope>
    <source>
        <tissue evidence="2">Leaves</tissue>
    </source>
</reference>
<feature type="domain" description="Ribonuclease H1 N-terminal" evidence="1">
    <location>
        <begin position="7"/>
        <end position="43"/>
    </location>
</feature>
<dbReference type="Gene3D" id="3.40.970.10">
    <property type="entry name" value="Ribonuclease H1, N-terminal domain"/>
    <property type="match status" value="1"/>
</dbReference>
<evidence type="ECO:0000313" key="2">
    <source>
        <dbReference type="EMBL" id="MED6194954.1"/>
    </source>
</evidence>
<accession>A0ABU6XBM5</accession>
<evidence type="ECO:0000313" key="3">
    <source>
        <dbReference type="Proteomes" id="UP001341840"/>
    </source>
</evidence>
<comment type="caution">
    <text evidence="2">The sequence shown here is derived from an EMBL/GenBank/DDBJ whole genome shotgun (WGS) entry which is preliminary data.</text>
</comment>
<dbReference type="Pfam" id="PF01693">
    <property type="entry name" value="Cauli_VI"/>
    <property type="match status" value="1"/>
</dbReference>
<dbReference type="EMBL" id="JASCZI010211600">
    <property type="protein sequence ID" value="MED6194954.1"/>
    <property type="molecule type" value="Genomic_DNA"/>
</dbReference>
<organism evidence="2 3">
    <name type="scientific">Stylosanthes scabra</name>
    <dbReference type="NCBI Taxonomy" id="79078"/>
    <lineage>
        <taxon>Eukaryota</taxon>
        <taxon>Viridiplantae</taxon>
        <taxon>Streptophyta</taxon>
        <taxon>Embryophyta</taxon>
        <taxon>Tracheophyta</taxon>
        <taxon>Spermatophyta</taxon>
        <taxon>Magnoliopsida</taxon>
        <taxon>eudicotyledons</taxon>
        <taxon>Gunneridae</taxon>
        <taxon>Pentapetalae</taxon>
        <taxon>rosids</taxon>
        <taxon>fabids</taxon>
        <taxon>Fabales</taxon>
        <taxon>Fabaceae</taxon>
        <taxon>Papilionoideae</taxon>
        <taxon>50 kb inversion clade</taxon>
        <taxon>dalbergioids sensu lato</taxon>
        <taxon>Dalbergieae</taxon>
        <taxon>Pterocarpus clade</taxon>
        <taxon>Stylosanthes</taxon>
    </lineage>
</organism>
<name>A0ABU6XBM5_9FABA</name>
<dbReference type="SUPFAM" id="SSF55658">
    <property type="entry name" value="L9 N-domain-like"/>
    <property type="match status" value="1"/>
</dbReference>
<evidence type="ECO:0000259" key="1">
    <source>
        <dbReference type="Pfam" id="PF01693"/>
    </source>
</evidence>
<dbReference type="InterPro" id="IPR009027">
    <property type="entry name" value="Ribosomal_bL9/RNase_H1_N"/>
</dbReference>
<sequence>MARGECYVVFVGRKPGIYSSWQEAEPNVTGYPGNVHRSFRTLEAGVDAWVDWVNRHPNGGGSQRRPVGEAATPVRSHTQSHAGMALAPMVSHGAVVHMPSASAEASSSSNGVGAESFGEGKSGLFFNSSNGCSLSSLQEAVAALEGRVSQLEVDKWELCLGLAQSLQELSGLVMTNKIE</sequence>
<dbReference type="InterPro" id="IPR011320">
    <property type="entry name" value="RNase_H1_N"/>
</dbReference>
<gene>
    <name evidence="2" type="ORF">PIB30_033479</name>
</gene>
<dbReference type="Proteomes" id="UP001341840">
    <property type="component" value="Unassembled WGS sequence"/>
</dbReference>
<proteinExistence type="predicted"/>
<dbReference type="InterPro" id="IPR037056">
    <property type="entry name" value="RNase_H1_N_sf"/>
</dbReference>